<dbReference type="EMBL" id="CATQJL010000112">
    <property type="protein sequence ID" value="CAJ0595024.1"/>
    <property type="molecule type" value="Genomic_DNA"/>
</dbReference>
<name>A0AA36M0F2_CYLNA</name>
<evidence type="ECO:0000313" key="2">
    <source>
        <dbReference type="Proteomes" id="UP001176961"/>
    </source>
</evidence>
<evidence type="ECO:0000313" key="1">
    <source>
        <dbReference type="EMBL" id="CAJ0595024.1"/>
    </source>
</evidence>
<accession>A0AA36M0F2</accession>
<reference evidence="1" key="1">
    <citation type="submission" date="2023-07" db="EMBL/GenBank/DDBJ databases">
        <authorList>
            <consortium name="CYATHOMIX"/>
        </authorList>
    </citation>
    <scope>NUCLEOTIDE SEQUENCE</scope>
    <source>
        <strain evidence="1">N/A</strain>
    </source>
</reference>
<dbReference type="Proteomes" id="UP001176961">
    <property type="component" value="Unassembled WGS sequence"/>
</dbReference>
<gene>
    <name evidence="1" type="ORF">CYNAS_LOCUS7007</name>
</gene>
<dbReference type="AlphaFoldDB" id="A0AA36M0F2"/>
<protein>
    <submittedName>
        <fullName evidence="1">Uncharacterized protein</fullName>
    </submittedName>
</protein>
<sequence length="92" mass="10864">MTLSYFTLSAEKDMKAEGQWSITFGDPRWDHSTLGVSRKSHRDFYKVRTFLLNKIEVRAISYYMRRETTKKTLTKRNAALLSQRNAIFSNPR</sequence>
<proteinExistence type="predicted"/>
<comment type="caution">
    <text evidence="1">The sequence shown here is derived from an EMBL/GenBank/DDBJ whole genome shotgun (WGS) entry which is preliminary data.</text>
</comment>
<organism evidence="1 2">
    <name type="scientific">Cylicocyclus nassatus</name>
    <name type="common">Nematode worm</name>
    <dbReference type="NCBI Taxonomy" id="53992"/>
    <lineage>
        <taxon>Eukaryota</taxon>
        <taxon>Metazoa</taxon>
        <taxon>Ecdysozoa</taxon>
        <taxon>Nematoda</taxon>
        <taxon>Chromadorea</taxon>
        <taxon>Rhabditida</taxon>
        <taxon>Rhabditina</taxon>
        <taxon>Rhabditomorpha</taxon>
        <taxon>Strongyloidea</taxon>
        <taxon>Strongylidae</taxon>
        <taxon>Cylicocyclus</taxon>
    </lineage>
</organism>
<keyword evidence="2" id="KW-1185">Reference proteome</keyword>